<dbReference type="EMBL" id="CALTRL010005872">
    <property type="protein sequence ID" value="CAH7687451.1"/>
    <property type="molecule type" value="Genomic_DNA"/>
</dbReference>
<comment type="caution">
    <text evidence="1">The sequence shown here is derived from an EMBL/GenBank/DDBJ whole genome shotgun (WGS) entry which is preliminary data.</text>
</comment>
<accession>A0AAV0BJH5</accession>
<dbReference type="SUPFAM" id="SSF48371">
    <property type="entry name" value="ARM repeat"/>
    <property type="match status" value="1"/>
</dbReference>
<gene>
    <name evidence="1" type="ORF">PPACK8108_LOCUS22232</name>
</gene>
<keyword evidence="2" id="KW-1185">Reference proteome</keyword>
<dbReference type="Proteomes" id="UP001153365">
    <property type="component" value="Unassembled WGS sequence"/>
</dbReference>
<proteinExistence type="predicted"/>
<dbReference type="Gene3D" id="1.25.10.10">
    <property type="entry name" value="Leucine-rich Repeat Variant"/>
    <property type="match status" value="1"/>
</dbReference>
<dbReference type="InterPro" id="IPR011989">
    <property type="entry name" value="ARM-like"/>
</dbReference>
<dbReference type="AlphaFoldDB" id="A0AAV0BJH5"/>
<name>A0AAV0BJH5_PHAPC</name>
<dbReference type="InterPro" id="IPR016024">
    <property type="entry name" value="ARM-type_fold"/>
</dbReference>
<evidence type="ECO:0000313" key="2">
    <source>
        <dbReference type="Proteomes" id="UP001153365"/>
    </source>
</evidence>
<protein>
    <submittedName>
        <fullName evidence="1">Uncharacterized protein</fullName>
    </submittedName>
</protein>
<evidence type="ECO:0000313" key="1">
    <source>
        <dbReference type="EMBL" id="CAH7687451.1"/>
    </source>
</evidence>
<reference evidence="1" key="1">
    <citation type="submission" date="2022-06" db="EMBL/GenBank/DDBJ databases">
        <authorList>
            <consortium name="SYNGENTA / RWTH Aachen University"/>
        </authorList>
    </citation>
    <scope>NUCLEOTIDE SEQUENCE</scope>
</reference>
<organism evidence="1 2">
    <name type="scientific">Phakopsora pachyrhizi</name>
    <name type="common">Asian soybean rust disease fungus</name>
    <dbReference type="NCBI Taxonomy" id="170000"/>
    <lineage>
        <taxon>Eukaryota</taxon>
        <taxon>Fungi</taxon>
        <taxon>Dikarya</taxon>
        <taxon>Basidiomycota</taxon>
        <taxon>Pucciniomycotina</taxon>
        <taxon>Pucciniomycetes</taxon>
        <taxon>Pucciniales</taxon>
        <taxon>Phakopsoraceae</taxon>
        <taxon>Phakopsora</taxon>
    </lineage>
</organism>
<sequence>MEVRESIEKKKAGGANCFTKTENELVEDQSKKVAEIRHKVEGSIFNLRHGFRLIKCLIRVQEVTDDPIADYFAIRFWLAKELLPEYNRFGMIIPELIEQKNPWKQRVALANALYQLAPHWNKVEILPLFSSLIEQSLRDKHKEVQTTALLLGQLAQHLDANDSQLIEVIECLVKALKTPSESV</sequence>